<dbReference type="SUPFAM" id="SSF64496">
    <property type="entry name" value="DNA-binding domain of intron-encoded endonucleases"/>
    <property type="match status" value="1"/>
</dbReference>
<accession>A0A0F9RYN5</accession>
<protein>
    <recommendedName>
        <fullName evidence="2">Nuclease associated modular domain-containing protein</fullName>
    </recommendedName>
</protein>
<sequence length="260" mass="30824">MRHTEETKRKISVKLKGRKKSKETIKKMCLAQSGEKNPAYGSKYWLGRKHTPKAKEKMRLAKLGKKRKPHSKKTKLKMSKAVTEEMREGRSKFQIKRLKNKDFPFKNTKPERFVQSALGVNNIEYETHIPFKVGNRWHEVDVFIKPNIIIEVDGNYWHNRPEQKIRDKRIDKSLKKQGYKVMRIWEDDIVKTKDSLMAMIYAIQALKVQQDWKPHRQLLSKCVMVDEDWKVTTFDDHVLAIEEDGYGNEYLFCRACQVND</sequence>
<feature type="region of interest" description="Disordered" evidence="1">
    <location>
        <begin position="62"/>
        <end position="88"/>
    </location>
</feature>
<dbReference type="SUPFAM" id="SSF52980">
    <property type="entry name" value="Restriction endonuclease-like"/>
    <property type="match status" value="1"/>
</dbReference>
<dbReference type="SMART" id="SM00496">
    <property type="entry name" value="IENR2"/>
    <property type="match status" value="4"/>
</dbReference>
<feature type="compositionally biased region" description="Basic residues" evidence="1">
    <location>
        <begin position="10"/>
        <end position="21"/>
    </location>
</feature>
<evidence type="ECO:0000313" key="3">
    <source>
        <dbReference type="EMBL" id="KKN55047.1"/>
    </source>
</evidence>
<dbReference type="AlphaFoldDB" id="A0A0F9RYN5"/>
<feature type="domain" description="Nuclease associated modular" evidence="2">
    <location>
        <begin position="16"/>
        <end position="32"/>
    </location>
</feature>
<dbReference type="GO" id="GO:0003677">
    <property type="term" value="F:DNA binding"/>
    <property type="evidence" value="ECO:0007669"/>
    <property type="project" value="InterPro"/>
</dbReference>
<comment type="caution">
    <text evidence="3">The sequence shown here is derived from an EMBL/GenBank/DDBJ whole genome shotgun (WGS) entry which is preliminary data.</text>
</comment>
<feature type="region of interest" description="Disordered" evidence="1">
    <location>
        <begin position="1"/>
        <end position="22"/>
    </location>
</feature>
<dbReference type="InterPro" id="IPR007569">
    <property type="entry name" value="DUF559"/>
</dbReference>
<gene>
    <name evidence="3" type="ORF">LCGC14_0586480</name>
</gene>
<feature type="domain" description="Nuclease associated modular" evidence="2">
    <location>
        <begin position="1"/>
        <end position="15"/>
    </location>
</feature>
<dbReference type="Pfam" id="PF07460">
    <property type="entry name" value="NUMOD3"/>
    <property type="match status" value="3"/>
</dbReference>
<proteinExistence type="predicted"/>
<evidence type="ECO:0000256" key="1">
    <source>
        <dbReference type="SAM" id="MobiDB-lite"/>
    </source>
</evidence>
<name>A0A0F9RYN5_9ZZZZ</name>
<feature type="compositionally biased region" description="Basic residues" evidence="1">
    <location>
        <begin position="62"/>
        <end position="78"/>
    </location>
</feature>
<dbReference type="Gene3D" id="3.40.960.10">
    <property type="entry name" value="VSR Endonuclease"/>
    <property type="match status" value="1"/>
</dbReference>
<feature type="domain" description="Nuclease associated modular" evidence="2">
    <location>
        <begin position="46"/>
        <end position="62"/>
    </location>
</feature>
<dbReference type="EMBL" id="LAZR01000902">
    <property type="protein sequence ID" value="KKN55047.1"/>
    <property type="molecule type" value="Genomic_DNA"/>
</dbReference>
<dbReference type="Pfam" id="PF04480">
    <property type="entry name" value="DUF559"/>
    <property type="match status" value="1"/>
</dbReference>
<feature type="domain" description="Nuclease associated modular" evidence="2">
    <location>
        <begin position="66"/>
        <end position="82"/>
    </location>
</feature>
<organism evidence="3">
    <name type="scientific">marine sediment metagenome</name>
    <dbReference type="NCBI Taxonomy" id="412755"/>
    <lineage>
        <taxon>unclassified sequences</taxon>
        <taxon>metagenomes</taxon>
        <taxon>ecological metagenomes</taxon>
    </lineage>
</organism>
<dbReference type="InterPro" id="IPR011335">
    <property type="entry name" value="Restrct_endonuc-II-like"/>
</dbReference>
<dbReference type="InterPro" id="IPR003611">
    <property type="entry name" value="NUMOD3"/>
</dbReference>
<reference evidence="3" key="1">
    <citation type="journal article" date="2015" name="Nature">
        <title>Complex archaea that bridge the gap between prokaryotes and eukaryotes.</title>
        <authorList>
            <person name="Spang A."/>
            <person name="Saw J.H."/>
            <person name="Jorgensen S.L."/>
            <person name="Zaremba-Niedzwiedzka K."/>
            <person name="Martijn J."/>
            <person name="Lind A.E."/>
            <person name="van Eijk R."/>
            <person name="Schleper C."/>
            <person name="Guy L."/>
            <person name="Ettema T.J."/>
        </authorList>
    </citation>
    <scope>NUCLEOTIDE SEQUENCE</scope>
</reference>
<evidence type="ECO:0000259" key="2">
    <source>
        <dbReference type="SMART" id="SM00496"/>
    </source>
</evidence>